<proteinExistence type="predicted"/>
<comment type="caution">
    <text evidence="1">The sequence shown here is derived from an EMBL/GenBank/DDBJ whole genome shotgun (WGS) entry which is preliminary data.</text>
</comment>
<dbReference type="EMBL" id="JARK01001349">
    <property type="protein sequence ID" value="EYC24558.1"/>
    <property type="molecule type" value="Genomic_DNA"/>
</dbReference>
<dbReference type="AlphaFoldDB" id="A0A016VCY3"/>
<sequence>MSEFGQGDVNNTTRQKHKMAKAFERVLLEVALCDLKIEEEEDLEEDNDGKMEVDCDIDCENIETRRSPLNDPFIEFVGMPISIEQVF</sequence>
<gene>
    <name evidence="1" type="primary">Acey_s0013.g1969</name>
    <name evidence="1" type="ORF">Y032_0013g1969</name>
</gene>
<evidence type="ECO:0000313" key="1">
    <source>
        <dbReference type="EMBL" id="EYC24558.1"/>
    </source>
</evidence>
<name>A0A016VCY3_9BILA</name>
<dbReference type="Proteomes" id="UP000024635">
    <property type="component" value="Unassembled WGS sequence"/>
</dbReference>
<organism evidence="1 2">
    <name type="scientific">Ancylostoma ceylanicum</name>
    <dbReference type="NCBI Taxonomy" id="53326"/>
    <lineage>
        <taxon>Eukaryota</taxon>
        <taxon>Metazoa</taxon>
        <taxon>Ecdysozoa</taxon>
        <taxon>Nematoda</taxon>
        <taxon>Chromadorea</taxon>
        <taxon>Rhabditida</taxon>
        <taxon>Rhabditina</taxon>
        <taxon>Rhabditomorpha</taxon>
        <taxon>Strongyloidea</taxon>
        <taxon>Ancylostomatidae</taxon>
        <taxon>Ancylostomatinae</taxon>
        <taxon>Ancylostoma</taxon>
    </lineage>
</organism>
<protein>
    <submittedName>
        <fullName evidence="1">Uncharacterized protein</fullName>
    </submittedName>
</protein>
<reference evidence="2" key="1">
    <citation type="journal article" date="2015" name="Nat. Genet.">
        <title>The genome and transcriptome of the zoonotic hookworm Ancylostoma ceylanicum identify infection-specific gene families.</title>
        <authorList>
            <person name="Schwarz E.M."/>
            <person name="Hu Y."/>
            <person name="Antoshechkin I."/>
            <person name="Miller M.M."/>
            <person name="Sternberg P.W."/>
            <person name="Aroian R.V."/>
        </authorList>
    </citation>
    <scope>NUCLEOTIDE SEQUENCE</scope>
    <source>
        <strain evidence="2">HY135</strain>
    </source>
</reference>
<keyword evidence="2" id="KW-1185">Reference proteome</keyword>
<accession>A0A016VCY3</accession>
<evidence type="ECO:0000313" key="2">
    <source>
        <dbReference type="Proteomes" id="UP000024635"/>
    </source>
</evidence>